<feature type="coiled-coil region" evidence="4">
    <location>
        <begin position="260"/>
        <end position="297"/>
    </location>
</feature>
<dbReference type="SUPFAM" id="SSF58104">
    <property type="entry name" value="Methyl-accepting chemotaxis protein (MCP) signaling domain"/>
    <property type="match status" value="1"/>
</dbReference>
<reference evidence="9 10" key="1">
    <citation type="submission" date="2019-04" db="EMBL/GenBank/DDBJ databases">
        <title>Genome sequence of strain 7209-2.</title>
        <authorList>
            <person name="Gao J."/>
            <person name="Sun J."/>
        </authorList>
    </citation>
    <scope>NUCLEOTIDE SEQUENCE [LARGE SCALE GENOMIC DNA]</scope>
    <source>
        <strain evidence="9 10">7209-2</strain>
    </source>
</reference>
<keyword evidence="6" id="KW-1133">Transmembrane helix</keyword>
<dbReference type="CDD" id="cd06225">
    <property type="entry name" value="HAMP"/>
    <property type="match status" value="1"/>
</dbReference>
<dbReference type="PANTHER" id="PTHR43531:SF11">
    <property type="entry name" value="METHYL-ACCEPTING CHEMOTAXIS PROTEIN 3"/>
    <property type="match status" value="1"/>
</dbReference>
<keyword evidence="4" id="KW-0175">Coiled coil</keyword>
<dbReference type="InterPro" id="IPR004089">
    <property type="entry name" value="MCPsignal_dom"/>
</dbReference>
<evidence type="ECO:0000256" key="2">
    <source>
        <dbReference type="ARBA" id="ARBA00029447"/>
    </source>
</evidence>
<organism evidence="9 10">
    <name type="scientific">Rhizobium rhizophilum</name>
    <dbReference type="NCBI Taxonomy" id="1850373"/>
    <lineage>
        <taxon>Bacteria</taxon>
        <taxon>Pseudomonadati</taxon>
        <taxon>Pseudomonadota</taxon>
        <taxon>Alphaproteobacteria</taxon>
        <taxon>Hyphomicrobiales</taxon>
        <taxon>Rhizobiaceae</taxon>
        <taxon>Rhizobium/Agrobacterium group</taxon>
        <taxon>Rhizobium</taxon>
    </lineage>
</organism>
<keyword evidence="10" id="KW-1185">Reference proteome</keyword>
<evidence type="ECO:0000256" key="5">
    <source>
        <dbReference type="SAM" id="MobiDB-lite"/>
    </source>
</evidence>
<comment type="caution">
    <text evidence="9">The sequence shown here is derived from an EMBL/GenBank/DDBJ whole genome shotgun (WGS) entry which is preliminary data.</text>
</comment>
<evidence type="ECO:0000256" key="4">
    <source>
        <dbReference type="SAM" id="Coils"/>
    </source>
</evidence>
<evidence type="ECO:0000259" key="8">
    <source>
        <dbReference type="PROSITE" id="PS50885"/>
    </source>
</evidence>
<keyword evidence="1" id="KW-0145">Chemotaxis</keyword>
<feature type="transmembrane region" description="Helical" evidence="6">
    <location>
        <begin position="190"/>
        <end position="209"/>
    </location>
</feature>
<proteinExistence type="inferred from homology"/>
<feature type="compositionally biased region" description="Basic and acidic residues" evidence="5">
    <location>
        <begin position="599"/>
        <end position="610"/>
    </location>
</feature>
<dbReference type="RefSeq" id="WP_136556421.1">
    <property type="nucleotide sequence ID" value="NZ_STGT01000001.1"/>
</dbReference>
<evidence type="ECO:0000313" key="10">
    <source>
        <dbReference type="Proteomes" id="UP000309667"/>
    </source>
</evidence>
<evidence type="ECO:0000256" key="6">
    <source>
        <dbReference type="SAM" id="Phobius"/>
    </source>
</evidence>
<dbReference type="Pfam" id="PF00672">
    <property type="entry name" value="HAMP"/>
    <property type="match status" value="1"/>
</dbReference>
<accession>A0ABY2QYV6</accession>
<evidence type="ECO:0000256" key="3">
    <source>
        <dbReference type="PROSITE-ProRule" id="PRU00284"/>
    </source>
</evidence>
<dbReference type="InterPro" id="IPR003660">
    <property type="entry name" value="HAMP_dom"/>
</dbReference>
<dbReference type="Gene3D" id="1.10.287.950">
    <property type="entry name" value="Methyl-accepting chemotaxis protein"/>
    <property type="match status" value="1"/>
</dbReference>
<keyword evidence="3" id="KW-0807">Transducer</keyword>
<protein>
    <submittedName>
        <fullName evidence="9">HAMP domain-containing protein</fullName>
    </submittedName>
</protein>
<evidence type="ECO:0000256" key="1">
    <source>
        <dbReference type="ARBA" id="ARBA00022500"/>
    </source>
</evidence>
<dbReference type="EMBL" id="STGT01000001">
    <property type="protein sequence ID" value="THV16797.1"/>
    <property type="molecule type" value="Genomic_DNA"/>
</dbReference>
<name>A0ABY2QYV6_9HYPH</name>
<dbReference type="PRINTS" id="PR00260">
    <property type="entry name" value="CHEMTRNSDUCR"/>
</dbReference>
<dbReference type="Pfam" id="PF00015">
    <property type="entry name" value="MCPsignal"/>
    <property type="match status" value="1"/>
</dbReference>
<evidence type="ECO:0000313" key="9">
    <source>
        <dbReference type="EMBL" id="THV16797.1"/>
    </source>
</evidence>
<keyword evidence="6" id="KW-0812">Transmembrane</keyword>
<dbReference type="Gene3D" id="6.10.340.10">
    <property type="match status" value="1"/>
</dbReference>
<feature type="region of interest" description="Disordered" evidence="5">
    <location>
        <begin position="599"/>
        <end position="625"/>
    </location>
</feature>
<evidence type="ECO:0000259" key="7">
    <source>
        <dbReference type="PROSITE" id="PS50111"/>
    </source>
</evidence>
<dbReference type="PROSITE" id="PS50111">
    <property type="entry name" value="CHEMOTAXIS_TRANSDUC_2"/>
    <property type="match status" value="1"/>
</dbReference>
<dbReference type="PANTHER" id="PTHR43531">
    <property type="entry name" value="PROTEIN ICFG"/>
    <property type="match status" value="1"/>
</dbReference>
<dbReference type="InterPro" id="IPR004090">
    <property type="entry name" value="Chemotax_Me-accpt_rcpt"/>
</dbReference>
<sequence length="625" mass="67184">MSKITIARLLLSFAVVVVVGLVTSIGLQSHTLAQLKVKGPIYNGIIDGKDLVADILPPPLYLVEAYMLASEAALDPTKAVQSAAKIDALASDYKTRRAYWQASDLPDGLKRKLAEDVLVRGDVFWQAYQERFQAAVGSGDAEGIQSAIKELGEKFWAHDAAVRELVQMANAHLVAEENAAAVQSASLERLAIVGSGFSVFLFIAGIWYFRRRAINPLKAISGYMAHLAGGDLTKEVPFAGRSDEIGEIAHSVEVFRQAALERKRMRLESEEMRATAADEQQRRAADMAEQAEALSNVVETLGAGLARLAQCNIRFTIDDPFMSDFEPLRHDFNNALDAFQVTLVQVLETTQAIHENGLEMRSASDNLAKRTEQQAASLEETSAALEQVAVTVAQSSERSTETRKLVADAKLCTEDSGRVVQNAIEAMKNIAQSATEIGQIIGVIDEIAFQTNLLALNAGVEAARAGDAGKGFAVVAQEVRELAQRSAVAAKEIKSLVSNSGQQVTVGVKLVDETGHALARIDSFVSSIDRNIDAISTAAVEQSSGLKQISIAVNELDQMTQQNAAMVEETTALSHTLSSASTHLSGLVNSFVLNRRSKVRDGNQTEREAGSVKGGEVIGRARNAA</sequence>
<comment type="similarity">
    <text evidence="2">Belongs to the methyl-accepting chemotaxis (MCP) protein family.</text>
</comment>
<dbReference type="PROSITE" id="PS50885">
    <property type="entry name" value="HAMP"/>
    <property type="match status" value="1"/>
</dbReference>
<dbReference type="CDD" id="cd11386">
    <property type="entry name" value="MCP_signal"/>
    <property type="match status" value="1"/>
</dbReference>
<dbReference type="Proteomes" id="UP000309667">
    <property type="component" value="Unassembled WGS sequence"/>
</dbReference>
<gene>
    <name evidence="9" type="ORF">E9677_01995</name>
</gene>
<feature type="domain" description="HAMP" evidence="8">
    <location>
        <begin position="211"/>
        <end position="264"/>
    </location>
</feature>
<dbReference type="SMART" id="SM00283">
    <property type="entry name" value="MA"/>
    <property type="match status" value="1"/>
</dbReference>
<feature type="domain" description="Methyl-accepting transducer" evidence="7">
    <location>
        <begin position="349"/>
        <end position="578"/>
    </location>
</feature>
<keyword evidence="6" id="KW-0472">Membrane</keyword>
<dbReference type="SMART" id="SM00304">
    <property type="entry name" value="HAMP"/>
    <property type="match status" value="1"/>
</dbReference>
<dbReference type="InterPro" id="IPR051310">
    <property type="entry name" value="MCP_chemotaxis"/>
</dbReference>